<dbReference type="InterPro" id="IPR058740">
    <property type="entry name" value="MurL_N"/>
</dbReference>
<dbReference type="Pfam" id="PF26298">
    <property type="entry name" value="MurL_epimerase_C"/>
    <property type="match status" value="1"/>
</dbReference>
<evidence type="ECO:0000259" key="2">
    <source>
        <dbReference type="Pfam" id="PF26299"/>
    </source>
</evidence>
<organism evidence="3">
    <name type="scientific">bioreactor metagenome</name>
    <dbReference type="NCBI Taxonomy" id="1076179"/>
    <lineage>
        <taxon>unclassified sequences</taxon>
        <taxon>metagenomes</taxon>
        <taxon>ecological metagenomes</taxon>
    </lineage>
</organism>
<dbReference type="HAMAP" id="MF_02209">
    <property type="entry name" value="MurL"/>
    <property type="match status" value="1"/>
</dbReference>
<protein>
    <recommendedName>
        <fullName evidence="4">UDP-N-acetyl-alpha-D-muramoyl-L-alanyl-L-glutamate epimerase</fullName>
    </recommendedName>
</protein>
<name>A0A644WZW6_9ZZZZ</name>
<dbReference type="InterPro" id="IPR058741">
    <property type="entry name" value="MurL_C"/>
</dbReference>
<gene>
    <name evidence="3" type="ORF">SDC9_55762</name>
</gene>
<evidence type="ECO:0008006" key="4">
    <source>
        <dbReference type="Google" id="ProtNLM"/>
    </source>
</evidence>
<dbReference type="InterPro" id="IPR043689">
    <property type="entry name" value="MurL"/>
</dbReference>
<dbReference type="GO" id="GO:0042546">
    <property type="term" value="P:cell wall biogenesis"/>
    <property type="evidence" value="ECO:0007669"/>
    <property type="project" value="InterPro"/>
</dbReference>
<dbReference type="EMBL" id="VSSQ01001570">
    <property type="protein sequence ID" value="MPM09445.1"/>
    <property type="molecule type" value="Genomic_DNA"/>
</dbReference>
<feature type="domain" description="MurL C-terminal" evidence="1">
    <location>
        <begin position="322"/>
        <end position="407"/>
    </location>
</feature>
<proteinExistence type="inferred from homology"/>
<dbReference type="GO" id="GO:0016853">
    <property type="term" value="F:isomerase activity"/>
    <property type="evidence" value="ECO:0007669"/>
    <property type="project" value="InterPro"/>
</dbReference>
<accession>A0A644WZW6</accession>
<dbReference type="Pfam" id="PF26299">
    <property type="entry name" value="MurL_N"/>
    <property type="match status" value="1"/>
</dbReference>
<evidence type="ECO:0000313" key="3">
    <source>
        <dbReference type="EMBL" id="MPM09445.1"/>
    </source>
</evidence>
<comment type="caution">
    <text evidence="3">The sequence shown here is derived from an EMBL/GenBank/DDBJ whole genome shotgun (WGS) entry which is preliminary data.</text>
</comment>
<sequence length="455" mass="51986">MKIVEKYHDFVEFREKYPVFTYESFDYKLTERGISFSFHFHIGDEWHFNPSSEVDFQSVPSLKHIPEAEIENLVFHIGMIELISYWKPTCSPSVVIKPFCLSDEQIRWWKKLWYNGLGEFFYINSIQTTAKDFLWISSGEKTLSSFKYNAANSLSTLVPIGGGKDSPVTLELIKSSGRRVIPLIINPRGATINTVKVSGIANDRFVSVKRTIDPALLEMNSRGFLNGHTPFSAMLAFYTLLIARMTGVSDIALSNESSANESTVPGTYVNHQYSKSFEFEQDFRDYYKKYISDGYNYFSFLRPLTELQIAGLFSEMKDYHPVFRSCNAGSREDIWCGKCPKCLFANIILSPFLSPAKLSAIFGSNLYENKDLKTSFDELTGAIPVKPFECVGTVSEVNEAVLLAIRKYYTDKNRLPFLLVDYADRFQMPASDSLSSWNNEHNLSAEYEKILRDVL</sequence>
<dbReference type="AlphaFoldDB" id="A0A644WZW6"/>
<feature type="domain" description="MurL N-terminal" evidence="2">
    <location>
        <begin position="15"/>
        <end position="300"/>
    </location>
</feature>
<evidence type="ECO:0000259" key="1">
    <source>
        <dbReference type="Pfam" id="PF26298"/>
    </source>
</evidence>
<reference evidence="3" key="1">
    <citation type="submission" date="2019-08" db="EMBL/GenBank/DDBJ databases">
        <authorList>
            <person name="Kucharzyk K."/>
            <person name="Murdoch R.W."/>
            <person name="Higgins S."/>
            <person name="Loffler F."/>
        </authorList>
    </citation>
    <scope>NUCLEOTIDE SEQUENCE</scope>
</reference>